<keyword evidence="5" id="KW-0378">Hydrolase</keyword>
<dbReference type="InterPro" id="IPR043502">
    <property type="entry name" value="DNA/RNA_pol_sf"/>
</dbReference>
<evidence type="ECO:0000256" key="1">
    <source>
        <dbReference type="ARBA" id="ARBA00022679"/>
    </source>
</evidence>
<feature type="region of interest" description="Disordered" evidence="7">
    <location>
        <begin position="341"/>
        <end position="381"/>
    </location>
</feature>
<dbReference type="FunFam" id="3.10.20.370:FF:000001">
    <property type="entry name" value="Retrovirus-related Pol polyprotein from transposon 17.6-like protein"/>
    <property type="match status" value="1"/>
</dbReference>
<keyword evidence="4" id="KW-0255">Endonuclease</keyword>
<dbReference type="GO" id="GO:0004519">
    <property type="term" value="F:endonuclease activity"/>
    <property type="evidence" value="ECO:0007669"/>
    <property type="project" value="UniProtKB-KW"/>
</dbReference>
<protein>
    <recommendedName>
        <fullName evidence="8">Integrase catalytic domain-containing protein</fullName>
    </recommendedName>
</protein>
<keyword evidence="6" id="KW-0695">RNA-directed DNA polymerase</keyword>
<keyword evidence="3" id="KW-0540">Nuclease</keyword>
<gene>
    <name evidence="9" type="ORF">CBR_g25938</name>
</gene>
<dbReference type="SUPFAM" id="SSF53098">
    <property type="entry name" value="Ribonuclease H-like"/>
    <property type="match status" value="1"/>
</dbReference>
<proteinExistence type="predicted"/>
<sequence>MRLTFTFDGTRDRTGSYQDLRTTLREFHSREGDCTYGGRDGPTGIEMRRVAGGRRRHRWLLSHAEAQRPGPSIQQRQRTSIDSDSDEDGRGYDGSSESDDDMDFDKGADDTRLGGDDGPRDITVVGQQGQRRSARLAEERDRGAGGEARGGGDGRSGGQTPLSPQRGRSEAAHRLTASTGDLVAFVDRDDSEDGGYVRRAMRSTGDVVDCPPTQEMDVETDVDRMDREERQRALALAQSCPVTRDIKATLDAAHALETGIALVAATNRRDTHVLECDGREDPLAADRRGRMEDDSRRVLGDPPPYVPCSPFVPSPMTGVTPPPGDLVGLMESIRAACVANTRSWDSGRDGSEGRTSGPGTRHSEGRGLDSLSPQSRMKTEPYGLGSVRKVTQAMRDMQPGLAAIPTFQRPPPLPRGGGHCGGYSRLGSGRDWSTFGHYRGRSFDTAQRTRDRIWTSFSLILRGSSPVITDNRCVCGSNSGRDCLRLHTYVVERSPAVTVRSDRLGHRYKEGRMAQWLASPTYSDGPEMPIDVKGGVSVVMPEEGTWTDLESAYQTVMLAESDAFLWIETMWTKVTLARITPCLLDLEFRGTVEARGWIYLSKKRETAMVVELTLGKLPYKLFREAEREVVWAACQRVEMTMESIDVRVELGDRENVRKPYRALRAIFANNGGKTRPYEPAGHAPATAHGSRRRMGSTLKNILTSEEVTLAAPCFNDEVGRPFILETDEGPMAVGGVLIQKGEDGRERPIRFESRTLNSAERRYSQFKKEVLVILHCLKTFQAYLFGRRFILRIDPTNVAGALKNYKPIDPTVGRWVGFIWQFDYKIERIAGLRNRADGVSRVALTPEGLEEAEPIDSFLDYEGGTLVVDSEMAGTTCTTGELLIKALEKGPPAVVAELREGTVTRVGRKEEKDAWGSVVKPRDEQIALAVEGGWRRVMSIMESQELEMQRYQAYQVDNNQTGTQEEEQFFLIKSYEGLFREIGLLLVGNKEPHEVSPKAREEAYRYVLRRGHLFRKEEGLMPRRVVCGRMRQLDIIQAMHDGLVGGHRSSKGTLAKITPLYYWPGMASMVATYCQTRKICQERSMVRIFEPLRPTHVLGPGHMVHLDLAVMPVSRKGYRYIPDARDNLSGFVEATSLKKKTRFAVADWVEDFYLRHPFIRRFIADNGTEFVNQDILNTCKRLSVPIKLTEPYHPEANALVERGHQRLKNTIAKLAADDLGNWPDYLRHAVSGLDDLAMKGLCAMGP</sequence>
<dbReference type="CDD" id="cd09274">
    <property type="entry name" value="RNase_HI_RT_Ty3"/>
    <property type="match status" value="1"/>
</dbReference>
<feature type="compositionally biased region" description="Polar residues" evidence="7">
    <location>
        <begin position="72"/>
        <end position="82"/>
    </location>
</feature>
<evidence type="ECO:0000256" key="3">
    <source>
        <dbReference type="ARBA" id="ARBA00022722"/>
    </source>
</evidence>
<dbReference type="Gene3D" id="3.10.20.370">
    <property type="match status" value="1"/>
</dbReference>
<dbReference type="InterPro" id="IPR050951">
    <property type="entry name" value="Retrovirus_Pol_polyprotein"/>
</dbReference>
<evidence type="ECO:0000313" key="10">
    <source>
        <dbReference type="Proteomes" id="UP000265515"/>
    </source>
</evidence>
<dbReference type="Pfam" id="PF17917">
    <property type="entry name" value="RT_RNaseH"/>
    <property type="match status" value="1"/>
</dbReference>
<evidence type="ECO:0000256" key="5">
    <source>
        <dbReference type="ARBA" id="ARBA00022801"/>
    </source>
</evidence>
<dbReference type="GO" id="GO:0016787">
    <property type="term" value="F:hydrolase activity"/>
    <property type="evidence" value="ECO:0007669"/>
    <property type="project" value="UniProtKB-KW"/>
</dbReference>
<reference evidence="9 10" key="1">
    <citation type="journal article" date="2018" name="Cell">
        <title>The Chara Genome: Secondary Complexity and Implications for Plant Terrestrialization.</title>
        <authorList>
            <person name="Nishiyama T."/>
            <person name="Sakayama H."/>
            <person name="Vries J.D."/>
            <person name="Buschmann H."/>
            <person name="Saint-Marcoux D."/>
            <person name="Ullrich K.K."/>
            <person name="Haas F.B."/>
            <person name="Vanderstraeten L."/>
            <person name="Becker D."/>
            <person name="Lang D."/>
            <person name="Vosolsobe S."/>
            <person name="Rombauts S."/>
            <person name="Wilhelmsson P.K.I."/>
            <person name="Janitza P."/>
            <person name="Kern R."/>
            <person name="Heyl A."/>
            <person name="Rumpler F."/>
            <person name="Villalobos L.I.A.C."/>
            <person name="Clay J.M."/>
            <person name="Skokan R."/>
            <person name="Toyoda A."/>
            <person name="Suzuki Y."/>
            <person name="Kagoshima H."/>
            <person name="Schijlen E."/>
            <person name="Tajeshwar N."/>
            <person name="Catarino B."/>
            <person name="Hetherington A.J."/>
            <person name="Saltykova A."/>
            <person name="Bonnot C."/>
            <person name="Breuninger H."/>
            <person name="Symeonidi A."/>
            <person name="Radhakrishnan G.V."/>
            <person name="Van Nieuwerburgh F."/>
            <person name="Deforce D."/>
            <person name="Chang C."/>
            <person name="Karol K.G."/>
            <person name="Hedrich R."/>
            <person name="Ulvskov P."/>
            <person name="Glockner G."/>
            <person name="Delwiche C.F."/>
            <person name="Petrasek J."/>
            <person name="Van de Peer Y."/>
            <person name="Friml J."/>
            <person name="Beilby M."/>
            <person name="Dolan L."/>
            <person name="Kohara Y."/>
            <person name="Sugano S."/>
            <person name="Fujiyama A."/>
            <person name="Delaux P.-M."/>
            <person name="Quint M."/>
            <person name="TheiBen G."/>
            <person name="Hagemann M."/>
            <person name="Harholt J."/>
            <person name="Dunand C."/>
            <person name="Zachgo S."/>
            <person name="Langdale J."/>
            <person name="Maumus F."/>
            <person name="Straeten D.V.D."/>
            <person name="Gould S.B."/>
            <person name="Rensing S.A."/>
        </authorList>
    </citation>
    <scope>NUCLEOTIDE SEQUENCE [LARGE SCALE GENOMIC DNA]</scope>
    <source>
        <strain evidence="9 10">S276</strain>
    </source>
</reference>
<evidence type="ECO:0000256" key="2">
    <source>
        <dbReference type="ARBA" id="ARBA00022695"/>
    </source>
</evidence>
<dbReference type="AlphaFoldDB" id="A0A388L6U6"/>
<evidence type="ECO:0000259" key="8">
    <source>
        <dbReference type="PROSITE" id="PS50994"/>
    </source>
</evidence>
<dbReference type="InterPro" id="IPR041588">
    <property type="entry name" value="Integrase_H2C2"/>
</dbReference>
<dbReference type="Pfam" id="PF17921">
    <property type="entry name" value="Integrase_H2C2"/>
    <property type="match status" value="1"/>
</dbReference>
<name>A0A388L6U6_CHABU</name>
<feature type="compositionally biased region" description="Gly residues" evidence="7">
    <location>
        <begin position="145"/>
        <end position="157"/>
    </location>
</feature>
<dbReference type="InterPro" id="IPR012337">
    <property type="entry name" value="RNaseH-like_sf"/>
</dbReference>
<feature type="region of interest" description="Disordered" evidence="7">
    <location>
        <begin position="63"/>
        <end position="174"/>
    </location>
</feature>
<dbReference type="SUPFAM" id="SSF56672">
    <property type="entry name" value="DNA/RNA polymerases"/>
    <property type="match status" value="1"/>
</dbReference>
<dbReference type="InterPro" id="IPR041373">
    <property type="entry name" value="RT_RNaseH"/>
</dbReference>
<dbReference type="Gene3D" id="3.30.420.10">
    <property type="entry name" value="Ribonuclease H-like superfamily/Ribonuclease H"/>
    <property type="match status" value="1"/>
</dbReference>
<dbReference type="GO" id="GO:0003676">
    <property type="term" value="F:nucleic acid binding"/>
    <property type="evidence" value="ECO:0007669"/>
    <property type="project" value="InterPro"/>
</dbReference>
<feature type="compositionally biased region" description="Basic and acidic residues" evidence="7">
    <location>
        <begin position="135"/>
        <end position="144"/>
    </location>
</feature>
<organism evidence="9 10">
    <name type="scientific">Chara braunii</name>
    <name type="common">Braun's stonewort</name>
    <dbReference type="NCBI Taxonomy" id="69332"/>
    <lineage>
        <taxon>Eukaryota</taxon>
        <taxon>Viridiplantae</taxon>
        <taxon>Streptophyta</taxon>
        <taxon>Charophyceae</taxon>
        <taxon>Charales</taxon>
        <taxon>Characeae</taxon>
        <taxon>Chara</taxon>
    </lineage>
</organism>
<accession>A0A388L6U6</accession>
<evidence type="ECO:0000256" key="7">
    <source>
        <dbReference type="SAM" id="MobiDB-lite"/>
    </source>
</evidence>
<feature type="compositionally biased region" description="Basic and acidic residues" evidence="7">
    <location>
        <begin position="104"/>
        <end position="120"/>
    </location>
</feature>
<comment type="caution">
    <text evidence="9">The sequence shown here is derived from an EMBL/GenBank/DDBJ whole genome shotgun (WGS) entry which is preliminary data.</text>
</comment>
<dbReference type="Proteomes" id="UP000265515">
    <property type="component" value="Unassembled WGS sequence"/>
</dbReference>
<feature type="domain" description="Integrase catalytic" evidence="8">
    <location>
        <begin position="1090"/>
        <end position="1246"/>
    </location>
</feature>
<dbReference type="EMBL" id="BFEA01000284">
    <property type="protein sequence ID" value="GBG78004.1"/>
    <property type="molecule type" value="Genomic_DNA"/>
</dbReference>
<dbReference type="GO" id="GO:0015074">
    <property type="term" value="P:DNA integration"/>
    <property type="evidence" value="ECO:0007669"/>
    <property type="project" value="InterPro"/>
</dbReference>
<keyword evidence="2" id="KW-0548">Nucleotidyltransferase</keyword>
<evidence type="ECO:0000313" key="9">
    <source>
        <dbReference type="EMBL" id="GBG78004.1"/>
    </source>
</evidence>
<evidence type="ECO:0000256" key="6">
    <source>
        <dbReference type="ARBA" id="ARBA00022918"/>
    </source>
</evidence>
<keyword evidence="1" id="KW-0808">Transferase</keyword>
<dbReference type="Gene3D" id="1.10.340.70">
    <property type="match status" value="1"/>
</dbReference>
<dbReference type="InterPro" id="IPR001584">
    <property type="entry name" value="Integrase_cat-core"/>
</dbReference>
<dbReference type="GO" id="GO:0003964">
    <property type="term" value="F:RNA-directed DNA polymerase activity"/>
    <property type="evidence" value="ECO:0007669"/>
    <property type="project" value="UniProtKB-KW"/>
</dbReference>
<dbReference type="Gramene" id="GBG78004">
    <property type="protein sequence ID" value="GBG78004"/>
    <property type="gene ID" value="CBR_g25938"/>
</dbReference>
<dbReference type="PANTHER" id="PTHR37984:SF5">
    <property type="entry name" value="PROTEIN NYNRIN-LIKE"/>
    <property type="match status" value="1"/>
</dbReference>
<dbReference type="InterPro" id="IPR036397">
    <property type="entry name" value="RNaseH_sf"/>
</dbReference>
<evidence type="ECO:0000256" key="4">
    <source>
        <dbReference type="ARBA" id="ARBA00022759"/>
    </source>
</evidence>
<keyword evidence="10" id="KW-1185">Reference proteome</keyword>
<dbReference type="PANTHER" id="PTHR37984">
    <property type="entry name" value="PROTEIN CBG26694"/>
    <property type="match status" value="1"/>
</dbReference>
<dbReference type="PROSITE" id="PS50994">
    <property type="entry name" value="INTEGRASE"/>
    <property type="match status" value="1"/>
</dbReference>
<feature type="region of interest" description="Disordered" evidence="7">
    <location>
        <begin position="674"/>
        <end position="693"/>
    </location>
</feature>